<dbReference type="InterPro" id="IPR002902">
    <property type="entry name" value="GNK2"/>
</dbReference>
<reference evidence="5 6" key="1">
    <citation type="journal article" date="2018" name="Mol. Plant">
        <title>The genome of Artemisia annua provides insight into the evolution of Asteraceae family and artemisinin biosynthesis.</title>
        <authorList>
            <person name="Shen Q."/>
            <person name="Zhang L."/>
            <person name="Liao Z."/>
            <person name="Wang S."/>
            <person name="Yan T."/>
            <person name="Shi P."/>
            <person name="Liu M."/>
            <person name="Fu X."/>
            <person name="Pan Q."/>
            <person name="Wang Y."/>
            <person name="Lv Z."/>
            <person name="Lu X."/>
            <person name="Zhang F."/>
            <person name="Jiang W."/>
            <person name="Ma Y."/>
            <person name="Chen M."/>
            <person name="Hao X."/>
            <person name="Li L."/>
            <person name="Tang Y."/>
            <person name="Lv G."/>
            <person name="Zhou Y."/>
            <person name="Sun X."/>
            <person name="Brodelius P.E."/>
            <person name="Rose J.K.C."/>
            <person name="Tang K."/>
        </authorList>
    </citation>
    <scope>NUCLEOTIDE SEQUENCE [LARGE SCALE GENOMIC DNA]</scope>
    <source>
        <strain evidence="6">cv. Huhao1</strain>
        <tissue evidence="5">Leaf</tissue>
    </source>
</reference>
<dbReference type="PANTHER" id="PTHR32099">
    <property type="entry name" value="CYSTEINE-RICH REPEAT SECRETORY PROTEIN"/>
    <property type="match status" value="1"/>
</dbReference>
<feature type="domain" description="Gnk2-homologous" evidence="4">
    <location>
        <begin position="135"/>
        <end position="242"/>
    </location>
</feature>
<evidence type="ECO:0000313" key="5">
    <source>
        <dbReference type="EMBL" id="PWA79263.1"/>
    </source>
</evidence>
<dbReference type="AlphaFoldDB" id="A0A2U1P0G3"/>
<gene>
    <name evidence="5" type="ORF">CTI12_AA206930</name>
</gene>
<dbReference type="OrthoDB" id="1933521at2759"/>
<evidence type="ECO:0000313" key="6">
    <source>
        <dbReference type="Proteomes" id="UP000245207"/>
    </source>
</evidence>
<dbReference type="PROSITE" id="PS51473">
    <property type="entry name" value="GNK2"/>
    <property type="match status" value="4"/>
</dbReference>
<evidence type="ECO:0000256" key="1">
    <source>
        <dbReference type="ARBA" id="ARBA00022729"/>
    </source>
</evidence>
<feature type="chain" id="PRO_5015525938" evidence="3">
    <location>
        <begin position="22"/>
        <end position="528"/>
    </location>
</feature>
<dbReference type="STRING" id="35608.A0A2U1P0G3"/>
<feature type="domain" description="Gnk2-homologous" evidence="4">
    <location>
        <begin position="28"/>
        <end position="131"/>
    </location>
</feature>
<accession>A0A2U1P0G3</accession>
<feature type="domain" description="Gnk2-homologous" evidence="4">
    <location>
        <begin position="276"/>
        <end position="379"/>
    </location>
</feature>
<keyword evidence="6" id="KW-1185">Reference proteome</keyword>
<protein>
    <submittedName>
        <fullName evidence="5">Gnk2-like domain-containing protein</fullName>
    </submittedName>
</protein>
<dbReference type="CDD" id="cd23509">
    <property type="entry name" value="Gnk2-like"/>
    <property type="match status" value="4"/>
</dbReference>
<feature type="signal peptide" evidence="3">
    <location>
        <begin position="1"/>
        <end position="21"/>
    </location>
</feature>
<evidence type="ECO:0000259" key="4">
    <source>
        <dbReference type="PROSITE" id="PS51473"/>
    </source>
</evidence>
<dbReference type="InterPro" id="IPR038408">
    <property type="entry name" value="GNK2_sf"/>
</dbReference>
<dbReference type="Gene3D" id="3.30.430.20">
    <property type="entry name" value="Gnk2 domain, C-X8-C-X2-C motif"/>
    <property type="match status" value="4"/>
</dbReference>
<comment type="caution">
    <text evidence="5">The sequence shown here is derived from an EMBL/GenBank/DDBJ whole genome shotgun (WGS) entry which is preliminary data.</text>
</comment>
<evidence type="ECO:0000256" key="2">
    <source>
        <dbReference type="ARBA" id="ARBA00022737"/>
    </source>
</evidence>
<name>A0A2U1P0G3_ARTAN</name>
<dbReference type="EMBL" id="PKPP01001879">
    <property type="protein sequence ID" value="PWA79263.1"/>
    <property type="molecule type" value="Genomic_DNA"/>
</dbReference>
<dbReference type="Pfam" id="PF01657">
    <property type="entry name" value="Stress-antifung"/>
    <property type="match status" value="2"/>
</dbReference>
<organism evidence="5 6">
    <name type="scientific">Artemisia annua</name>
    <name type="common">Sweet wormwood</name>
    <dbReference type="NCBI Taxonomy" id="35608"/>
    <lineage>
        <taxon>Eukaryota</taxon>
        <taxon>Viridiplantae</taxon>
        <taxon>Streptophyta</taxon>
        <taxon>Embryophyta</taxon>
        <taxon>Tracheophyta</taxon>
        <taxon>Spermatophyta</taxon>
        <taxon>Magnoliopsida</taxon>
        <taxon>eudicotyledons</taxon>
        <taxon>Gunneridae</taxon>
        <taxon>Pentapetalae</taxon>
        <taxon>asterids</taxon>
        <taxon>campanulids</taxon>
        <taxon>Asterales</taxon>
        <taxon>Asteraceae</taxon>
        <taxon>Asteroideae</taxon>
        <taxon>Anthemideae</taxon>
        <taxon>Artemisiinae</taxon>
        <taxon>Artemisia</taxon>
    </lineage>
</organism>
<dbReference type="Proteomes" id="UP000245207">
    <property type="component" value="Unassembled WGS sequence"/>
</dbReference>
<dbReference type="PANTHER" id="PTHR32099:SF108">
    <property type="entry name" value="GNK2-LIKE DOMAIN-CONTAINING PROTEIN"/>
    <property type="match status" value="1"/>
</dbReference>
<feature type="domain" description="Gnk2-homologous" evidence="4">
    <location>
        <begin position="385"/>
        <end position="490"/>
    </location>
</feature>
<evidence type="ECO:0000256" key="3">
    <source>
        <dbReference type="SAM" id="SignalP"/>
    </source>
</evidence>
<keyword evidence="1 3" id="KW-0732">Signal</keyword>
<proteinExistence type="predicted"/>
<keyword evidence="2" id="KW-0677">Repeat</keyword>
<sequence length="528" mass="58241">MEKFILWTMLLIMAGFSYVESIYVVNITSSGYQCSQAENSTVNTVYQENVRNLLDSLVTNAPLQDGFFNTSVGDGSDKVYGLVWCRAYVSPEACSACLNSYISTSLGDCPKSKDMAIWSSLCNLRYSNESFFGKHWNNTSSSSTYDYKGLDDPSVFSQGFSMMENIARNVSNQPLMFETGAIDVGENGGRYGLGQCSRDLSKSECEKCLEGLLTTCQTDVLNRTGWEMLGVSCGGGERWLVFTFNQNFDVYSHKLSSGANFTFINQGFGYVEGVTYLSSECSQADRNSTVNTVYRANLRNLLGSLVNNAPLQNGYFNNSVGNGSNQVYGLAWCRGDVSPQTCSKCLTESIDIPLTECPDIKDMAIWTSFCNLRFSNESFFGKEWNSSDSFATYGSNGLDNPSMFSQGFSMMETLARNASNQPLKFEMGVIGVGGNGERFGLAQCSRDLRQSDCENCLGDLLMTYKTYVLNRTGWEMQSVSCGMWYDDVPIYNDSGMAPAPNTSGGGEIWHKGDVILALVAFLVFYLIP</sequence>